<dbReference type="GO" id="GO:0009986">
    <property type="term" value="C:cell surface"/>
    <property type="evidence" value="ECO:0007669"/>
    <property type="project" value="TreeGrafter"/>
</dbReference>
<evidence type="ECO:0000256" key="1">
    <source>
        <dbReference type="ARBA" id="ARBA00004401"/>
    </source>
</evidence>
<evidence type="ECO:0000256" key="6">
    <source>
        <dbReference type="ARBA" id="ARBA00022859"/>
    </source>
</evidence>
<dbReference type="GO" id="GO:0042802">
    <property type="term" value="F:identical protein binding"/>
    <property type="evidence" value="ECO:0007669"/>
    <property type="project" value="UniProtKB-ARBA"/>
</dbReference>
<keyword evidence="4" id="KW-0202">Cytokine</keyword>
<keyword evidence="3" id="KW-1003">Cell membrane</keyword>
<evidence type="ECO:0000256" key="10">
    <source>
        <dbReference type="ARBA" id="ARBA00023136"/>
    </source>
</evidence>
<feature type="transmembrane region" description="Helical" evidence="16">
    <location>
        <begin position="117"/>
        <end position="140"/>
    </location>
</feature>
<dbReference type="GO" id="GO:0033209">
    <property type="term" value="P:tumor necrosis factor-mediated signaling pathway"/>
    <property type="evidence" value="ECO:0007669"/>
    <property type="project" value="InterPro"/>
</dbReference>
<dbReference type="PANTHER" id="PTHR15267:SF1">
    <property type="entry name" value="TUMOR NECROSIS FACTOR LIGAND SUPERFAMILY MEMBER 18"/>
    <property type="match status" value="1"/>
</dbReference>
<dbReference type="GO" id="GO:0002309">
    <property type="term" value="P:T cell proliferation involved in immune response"/>
    <property type="evidence" value="ECO:0007669"/>
    <property type="project" value="InterPro"/>
</dbReference>
<dbReference type="GO" id="GO:0080090">
    <property type="term" value="P:regulation of primary metabolic process"/>
    <property type="evidence" value="ECO:0007669"/>
    <property type="project" value="UniProtKB-ARBA"/>
</dbReference>
<evidence type="ECO:0000256" key="16">
    <source>
        <dbReference type="SAM" id="Phobius"/>
    </source>
</evidence>
<evidence type="ECO:0000256" key="14">
    <source>
        <dbReference type="ARBA" id="ARBA00074590"/>
    </source>
</evidence>
<dbReference type="GO" id="GO:0032813">
    <property type="term" value="F:tumor necrosis factor receptor superfamily binding"/>
    <property type="evidence" value="ECO:0007669"/>
    <property type="project" value="InterPro"/>
</dbReference>
<dbReference type="GO" id="GO:0042129">
    <property type="term" value="P:regulation of T cell proliferation"/>
    <property type="evidence" value="ECO:0007669"/>
    <property type="project" value="TreeGrafter"/>
</dbReference>
<organism evidence="17 18">
    <name type="scientific">Bos mutus</name>
    <name type="common">wild yak</name>
    <dbReference type="NCBI Taxonomy" id="72004"/>
    <lineage>
        <taxon>Eukaryota</taxon>
        <taxon>Metazoa</taxon>
        <taxon>Chordata</taxon>
        <taxon>Craniata</taxon>
        <taxon>Vertebrata</taxon>
        <taxon>Euteleostomi</taxon>
        <taxon>Mammalia</taxon>
        <taxon>Eutheria</taxon>
        <taxon>Laurasiatheria</taxon>
        <taxon>Artiodactyla</taxon>
        <taxon>Ruminantia</taxon>
        <taxon>Pecora</taxon>
        <taxon>Bovidae</taxon>
        <taxon>Bovinae</taxon>
        <taxon>Bos</taxon>
    </lineage>
</organism>
<keyword evidence="9" id="KW-1064">Adaptive immunity</keyword>
<evidence type="ECO:0000256" key="15">
    <source>
        <dbReference type="ARBA" id="ARBA00078193"/>
    </source>
</evidence>
<keyword evidence="12" id="KW-0325">Glycoprotein</keyword>
<evidence type="ECO:0000313" key="17">
    <source>
        <dbReference type="EMBL" id="MXQ81890.1"/>
    </source>
</evidence>
<dbReference type="InterPro" id="IPR042380">
    <property type="entry name" value="TNFSF18"/>
</dbReference>
<keyword evidence="18" id="KW-1185">Reference proteome</keyword>
<evidence type="ECO:0000256" key="13">
    <source>
        <dbReference type="ARBA" id="ARBA00059256"/>
    </source>
</evidence>
<keyword evidence="6" id="KW-0391">Immunity</keyword>
<evidence type="ECO:0000256" key="8">
    <source>
        <dbReference type="ARBA" id="ARBA00022989"/>
    </source>
</evidence>
<dbReference type="PANTHER" id="PTHR15267">
    <property type="entry name" value="TUMOR NECROSIS FACTOR LIGAND SUPERFAMILY MEMBER 18"/>
    <property type="match status" value="1"/>
</dbReference>
<dbReference type="EMBL" id="VBQZ03000009">
    <property type="protein sequence ID" value="MXQ81890.1"/>
    <property type="molecule type" value="Genomic_DNA"/>
</dbReference>
<proteinExistence type="inferred from homology"/>
<dbReference type="InterPro" id="IPR008983">
    <property type="entry name" value="Tumour_necrosis_fac-like_dom"/>
</dbReference>
<gene>
    <name evidence="17" type="ORF">E5288_WYG004734</name>
</gene>
<comment type="subcellular location">
    <subcellularLocation>
        <location evidence="1">Cell membrane</location>
        <topology evidence="1">Single-pass type II membrane protein</topology>
    </subcellularLocation>
</comment>
<evidence type="ECO:0000256" key="3">
    <source>
        <dbReference type="ARBA" id="ARBA00022475"/>
    </source>
</evidence>
<dbReference type="Gene3D" id="2.60.120.40">
    <property type="match status" value="1"/>
</dbReference>
<evidence type="ECO:0000256" key="5">
    <source>
        <dbReference type="ARBA" id="ARBA00022692"/>
    </source>
</evidence>
<dbReference type="GO" id="GO:0005125">
    <property type="term" value="F:cytokine activity"/>
    <property type="evidence" value="ECO:0007669"/>
    <property type="project" value="UniProtKB-KW"/>
</dbReference>
<protein>
    <recommendedName>
        <fullName evidence="14">Tumor necrosis factor ligand superfamily member 18</fullName>
    </recommendedName>
    <alternativeName>
        <fullName evidence="15">Glucocorticoid-induced TNF-related ligand</fullName>
    </alternativeName>
</protein>
<dbReference type="GO" id="GO:0045785">
    <property type="term" value="P:positive regulation of cell adhesion"/>
    <property type="evidence" value="ECO:0007669"/>
    <property type="project" value="UniProtKB-ARBA"/>
</dbReference>
<evidence type="ECO:0000256" key="4">
    <source>
        <dbReference type="ARBA" id="ARBA00022514"/>
    </source>
</evidence>
<dbReference type="GO" id="GO:0005886">
    <property type="term" value="C:plasma membrane"/>
    <property type="evidence" value="ECO:0007669"/>
    <property type="project" value="UniProtKB-SubCell"/>
</dbReference>
<comment type="function">
    <text evidence="13">Cytokine that binds to TNFRSF18/AITR/GITR. Regulates T-cell responses. Can function as costimulator and lower the threshold for T-cell activation and T-cell proliferation. Important for interactions between activated T-lymphocytes and endothelial cells. Mediates activation of NF-kappa-B. Triggers increased phosphorylation of STAT1 and up-regulates expression of VCAM1 and ICAM1. Promotes leukocyte adhesion to endothelial cells. Regulates migration of monocytes from the splenic reservoir to sites of inflammation.</text>
</comment>
<dbReference type="AlphaFoldDB" id="A0A6B0QXH5"/>
<evidence type="ECO:0000256" key="9">
    <source>
        <dbReference type="ARBA" id="ARBA00023130"/>
    </source>
</evidence>
<evidence type="ECO:0000256" key="2">
    <source>
        <dbReference type="ARBA" id="ARBA00008670"/>
    </source>
</evidence>
<evidence type="ECO:0000313" key="18">
    <source>
        <dbReference type="Proteomes" id="UP000322234"/>
    </source>
</evidence>
<dbReference type="GO" id="GO:0060255">
    <property type="term" value="P:regulation of macromolecule metabolic process"/>
    <property type="evidence" value="ECO:0007669"/>
    <property type="project" value="UniProtKB-ARBA"/>
</dbReference>
<sequence length="285" mass="31700">MGNRKRKYLIDFCMNTLQLGVECSECADCSSLVECVCGSLSNEENKLNCKGKNTSSLPPLPELPKKSRRFAHNSDIMCGVAGGELSFLQTMSLSHMENMPLSHSSLQGAQRPSWKQWLLYSTVIIVLLLCAFSALIFTFLPLKTAQGPCVAKFGPLPSKWQMPSPEPSCVNKTADWRLKILQNGLYLIYGQVAPNTAYKGRAPFEVQLRKNEDPIQALTNNSMIQNVGGAYEFHAGDLFKFYTYKKVYVGKQAITDISVGYQASVCDLENIIQYNETSAMNKHKG</sequence>
<keyword evidence="5 16" id="KW-0812">Transmembrane</keyword>
<dbReference type="GO" id="GO:0005615">
    <property type="term" value="C:extracellular space"/>
    <property type="evidence" value="ECO:0007669"/>
    <property type="project" value="UniProtKB-KW"/>
</dbReference>
<reference evidence="17" key="1">
    <citation type="submission" date="2019-10" db="EMBL/GenBank/DDBJ databases">
        <title>The sequence and de novo assembly of the wild yak genome.</title>
        <authorList>
            <person name="Liu Y."/>
        </authorList>
    </citation>
    <scope>NUCLEOTIDE SEQUENCE [LARGE SCALE GENOMIC DNA]</scope>
    <source>
        <strain evidence="17">WY2019</strain>
    </source>
</reference>
<dbReference type="SUPFAM" id="SSF49842">
    <property type="entry name" value="TNF-like"/>
    <property type="match status" value="1"/>
</dbReference>
<accession>A0A6B0QXH5</accession>
<name>A0A6B0QXH5_9CETA</name>
<dbReference type="FunFam" id="2.60.120.40:FF:000026">
    <property type="entry name" value="Tumor necrosis factor ligand superfamily member 18"/>
    <property type="match status" value="1"/>
</dbReference>
<comment type="similarity">
    <text evidence="2">Belongs to the tumor necrosis factor family.</text>
</comment>
<comment type="caution">
    <text evidence="17">The sequence shown here is derived from an EMBL/GenBank/DDBJ whole genome shotgun (WGS) entry which is preliminary data.</text>
</comment>
<keyword evidence="8 16" id="KW-1133">Transmembrane helix</keyword>
<dbReference type="Proteomes" id="UP000322234">
    <property type="component" value="Unassembled WGS sequence"/>
</dbReference>
<dbReference type="GO" id="GO:0002250">
    <property type="term" value="P:adaptive immune response"/>
    <property type="evidence" value="ECO:0007669"/>
    <property type="project" value="UniProtKB-KW"/>
</dbReference>
<evidence type="ECO:0000256" key="7">
    <source>
        <dbReference type="ARBA" id="ARBA00022968"/>
    </source>
</evidence>
<dbReference type="GO" id="GO:0002687">
    <property type="term" value="P:positive regulation of leukocyte migration"/>
    <property type="evidence" value="ECO:0007669"/>
    <property type="project" value="UniProtKB-ARBA"/>
</dbReference>
<evidence type="ECO:0000256" key="11">
    <source>
        <dbReference type="ARBA" id="ARBA00023157"/>
    </source>
</evidence>
<keyword evidence="7" id="KW-0735">Signal-anchor</keyword>
<evidence type="ECO:0000256" key="12">
    <source>
        <dbReference type="ARBA" id="ARBA00023180"/>
    </source>
</evidence>
<keyword evidence="11" id="KW-1015">Disulfide bond</keyword>
<keyword evidence="10 16" id="KW-0472">Membrane</keyword>